<evidence type="ECO:0000313" key="2">
    <source>
        <dbReference type="Proteomes" id="UP000198647"/>
    </source>
</evidence>
<organism evidence="1 2">
    <name type="scientific">Salimicrobium album</name>
    <dbReference type="NCBI Taxonomy" id="50717"/>
    <lineage>
        <taxon>Bacteria</taxon>
        <taxon>Bacillati</taxon>
        <taxon>Bacillota</taxon>
        <taxon>Bacilli</taxon>
        <taxon>Bacillales</taxon>
        <taxon>Bacillaceae</taxon>
        <taxon>Salimicrobium</taxon>
    </lineage>
</organism>
<dbReference type="InterPro" id="IPR010022">
    <property type="entry name" value="XkdX"/>
</dbReference>
<gene>
    <name evidence="1" type="ORF">SAMN04488081_0957</name>
</gene>
<name>A0A1H3DGD5_9BACI</name>
<dbReference type="Proteomes" id="UP000198647">
    <property type="component" value="Unassembled WGS sequence"/>
</dbReference>
<keyword evidence="2" id="KW-1185">Reference proteome</keyword>
<proteinExistence type="predicted"/>
<accession>A0A1H3DGD5</accession>
<evidence type="ECO:0008006" key="3">
    <source>
        <dbReference type="Google" id="ProtNLM"/>
    </source>
</evidence>
<reference evidence="1 2" key="1">
    <citation type="submission" date="2016-10" db="EMBL/GenBank/DDBJ databases">
        <authorList>
            <person name="Varghese N."/>
            <person name="Submissions S."/>
        </authorList>
    </citation>
    <scope>NUCLEOTIDE SEQUENCE [LARGE SCALE GENOMIC DNA]</scope>
    <source>
        <strain evidence="1 2">DSM 20748</strain>
    </source>
</reference>
<comment type="caution">
    <text evidence="1">The sequence shown here is derived from an EMBL/GenBank/DDBJ whole genome shotgun (WGS) entry which is preliminary data.</text>
</comment>
<protein>
    <recommendedName>
        <fullName evidence="3">XkdX family protein</fullName>
    </recommendedName>
</protein>
<dbReference type="EMBL" id="FNOS01000002">
    <property type="protein sequence ID" value="SDX65475.1"/>
    <property type="molecule type" value="Genomic_DNA"/>
</dbReference>
<evidence type="ECO:0000313" key="1">
    <source>
        <dbReference type="EMBL" id="SDX65475.1"/>
    </source>
</evidence>
<sequence>MGYYNFVLSMWQRGRVTKEQVKTLVPHMLTQEEYDDIISHPQNH</sequence>
<dbReference type="Pfam" id="PF09693">
    <property type="entry name" value="Phage_XkdX"/>
    <property type="match status" value="1"/>
</dbReference>